<dbReference type="InterPro" id="IPR036188">
    <property type="entry name" value="FAD/NAD-bd_sf"/>
</dbReference>
<organism evidence="2">
    <name type="scientific">marine sediment metagenome</name>
    <dbReference type="NCBI Taxonomy" id="412755"/>
    <lineage>
        <taxon>unclassified sequences</taxon>
        <taxon>metagenomes</taxon>
        <taxon>ecological metagenomes</taxon>
    </lineage>
</organism>
<gene>
    <name evidence="2" type="ORF">S01H1_61668</name>
</gene>
<dbReference type="PANTHER" id="PTHR13847:SF285">
    <property type="entry name" value="FAD DEPENDENT OXIDOREDUCTASE DOMAIN-CONTAINING PROTEIN"/>
    <property type="match status" value="1"/>
</dbReference>
<name>X0XH34_9ZZZZ</name>
<comment type="caution">
    <text evidence="2">The sequence shown here is derived from an EMBL/GenBank/DDBJ whole genome shotgun (WGS) entry which is preliminary data.</text>
</comment>
<dbReference type="Gene3D" id="3.50.50.60">
    <property type="entry name" value="FAD/NAD(P)-binding domain"/>
    <property type="match status" value="1"/>
</dbReference>
<accession>X0XH34</accession>
<sequence length="119" mass="12770">MLSRRRFLVAAGVGLAAGAAGVVVDRRSGVERDGTRTLSLWTLEAPPIPRAPRLSEDRDVDVAIVGGGYTGLACGYYLKKLRPEWSVAVLESHRLGSGASSRNSGMALLRYPAIEENEM</sequence>
<dbReference type="AlphaFoldDB" id="X0XH34"/>
<dbReference type="InterPro" id="IPR019546">
    <property type="entry name" value="TAT_signal_bac_arc"/>
</dbReference>
<evidence type="ECO:0000259" key="1">
    <source>
        <dbReference type="Pfam" id="PF01266"/>
    </source>
</evidence>
<dbReference type="PANTHER" id="PTHR13847">
    <property type="entry name" value="SARCOSINE DEHYDROGENASE-RELATED"/>
    <property type="match status" value="1"/>
</dbReference>
<dbReference type="Pfam" id="PF01266">
    <property type="entry name" value="DAO"/>
    <property type="match status" value="1"/>
</dbReference>
<evidence type="ECO:0000313" key="2">
    <source>
        <dbReference type="EMBL" id="GAG35943.1"/>
    </source>
</evidence>
<dbReference type="EMBL" id="BARS01040460">
    <property type="protein sequence ID" value="GAG35943.1"/>
    <property type="molecule type" value="Genomic_DNA"/>
</dbReference>
<dbReference type="NCBIfam" id="TIGR01409">
    <property type="entry name" value="TAT_signal_seq"/>
    <property type="match status" value="1"/>
</dbReference>
<dbReference type="GO" id="GO:0005737">
    <property type="term" value="C:cytoplasm"/>
    <property type="evidence" value="ECO:0007669"/>
    <property type="project" value="TreeGrafter"/>
</dbReference>
<dbReference type="InterPro" id="IPR006076">
    <property type="entry name" value="FAD-dep_OxRdtase"/>
</dbReference>
<feature type="domain" description="FAD dependent oxidoreductase" evidence="1">
    <location>
        <begin position="61"/>
        <end position="107"/>
    </location>
</feature>
<dbReference type="SUPFAM" id="SSF51905">
    <property type="entry name" value="FAD/NAD(P)-binding domain"/>
    <property type="match status" value="1"/>
</dbReference>
<protein>
    <recommendedName>
        <fullName evidence="1">FAD dependent oxidoreductase domain-containing protein</fullName>
    </recommendedName>
</protein>
<feature type="non-terminal residue" evidence="2">
    <location>
        <position position="119"/>
    </location>
</feature>
<proteinExistence type="predicted"/>
<reference evidence="2" key="1">
    <citation type="journal article" date="2014" name="Front. Microbiol.">
        <title>High frequency of phylogenetically diverse reductive dehalogenase-homologous genes in deep subseafloor sedimentary metagenomes.</title>
        <authorList>
            <person name="Kawai M."/>
            <person name="Futagami T."/>
            <person name="Toyoda A."/>
            <person name="Takaki Y."/>
            <person name="Nishi S."/>
            <person name="Hori S."/>
            <person name="Arai W."/>
            <person name="Tsubouchi T."/>
            <person name="Morono Y."/>
            <person name="Uchiyama I."/>
            <person name="Ito T."/>
            <person name="Fujiyama A."/>
            <person name="Inagaki F."/>
            <person name="Takami H."/>
        </authorList>
    </citation>
    <scope>NUCLEOTIDE SEQUENCE</scope>
    <source>
        <strain evidence="2">Expedition CK06-06</strain>
    </source>
</reference>